<protein>
    <submittedName>
        <fullName evidence="9">RNA polymerase, sigma-24 subunit, ECF subfamily</fullName>
    </submittedName>
</protein>
<feature type="domain" description="RNA polymerase sigma factor 70 region 4 type 2" evidence="8">
    <location>
        <begin position="159"/>
        <end position="211"/>
    </location>
</feature>
<reference evidence="9 10" key="1">
    <citation type="submission" date="2010-01" db="EMBL/GenBank/DDBJ databases">
        <title>The complete genome of Thermobispora bispora DSM 43833.</title>
        <authorList>
            <consortium name="US DOE Joint Genome Institute (JGI-PGF)"/>
            <person name="Lucas S."/>
            <person name="Copeland A."/>
            <person name="Lapidus A."/>
            <person name="Glavina del Rio T."/>
            <person name="Dalin E."/>
            <person name="Tice H."/>
            <person name="Bruce D."/>
            <person name="Goodwin L."/>
            <person name="Pitluck S."/>
            <person name="Kyrpides N."/>
            <person name="Mavromatis K."/>
            <person name="Ivanova N."/>
            <person name="Mikhailova N."/>
            <person name="Chertkov O."/>
            <person name="Brettin T."/>
            <person name="Detter J.C."/>
            <person name="Han C."/>
            <person name="Larimer F."/>
            <person name="Land M."/>
            <person name="Hauser L."/>
            <person name="Markowitz V."/>
            <person name="Cheng J.-F."/>
            <person name="Hugenholtz P."/>
            <person name="Woyke T."/>
            <person name="Wu D."/>
            <person name="Jando M."/>
            <person name="Schneider S."/>
            <person name="Klenk H.-P."/>
            <person name="Eisen J.A."/>
        </authorList>
    </citation>
    <scope>NUCLEOTIDE SEQUENCE [LARGE SCALE GENOMIC DNA]</scope>
    <source>
        <strain evidence="10">ATCC 19993 / DSM 43833 / CBS 139.67 / JCM 10125 / KCTC 9307 / NBRC 14880 / R51</strain>
    </source>
</reference>
<dbReference type="AlphaFoldDB" id="D6YAR7"/>
<dbReference type="GO" id="GO:0006352">
    <property type="term" value="P:DNA-templated transcription initiation"/>
    <property type="evidence" value="ECO:0007669"/>
    <property type="project" value="InterPro"/>
</dbReference>
<evidence type="ECO:0000256" key="2">
    <source>
        <dbReference type="ARBA" id="ARBA00023015"/>
    </source>
</evidence>
<feature type="region of interest" description="Disordered" evidence="6">
    <location>
        <begin position="1"/>
        <end position="57"/>
    </location>
</feature>
<evidence type="ECO:0000256" key="3">
    <source>
        <dbReference type="ARBA" id="ARBA00023082"/>
    </source>
</evidence>
<dbReference type="InterPro" id="IPR013324">
    <property type="entry name" value="RNA_pol_sigma_r3/r4-like"/>
</dbReference>
<evidence type="ECO:0000259" key="7">
    <source>
        <dbReference type="Pfam" id="PF04542"/>
    </source>
</evidence>
<dbReference type="RefSeq" id="WP_013131817.1">
    <property type="nucleotide sequence ID" value="NC_014165.1"/>
</dbReference>
<evidence type="ECO:0000256" key="5">
    <source>
        <dbReference type="ARBA" id="ARBA00023163"/>
    </source>
</evidence>
<dbReference type="PANTHER" id="PTHR43133">
    <property type="entry name" value="RNA POLYMERASE ECF-TYPE SIGMA FACTO"/>
    <property type="match status" value="1"/>
</dbReference>
<proteinExistence type="inferred from homology"/>
<dbReference type="SUPFAM" id="SSF88946">
    <property type="entry name" value="Sigma2 domain of RNA polymerase sigma factors"/>
    <property type="match status" value="1"/>
</dbReference>
<keyword evidence="10" id="KW-1185">Reference proteome</keyword>
<feature type="domain" description="RNA polymerase sigma-70 region 2" evidence="7">
    <location>
        <begin position="71"/>
        <end position="130"/>
    </location>
</feature>
<dbReference type="Pfam" id="PF08281">
    <property type="entry name" value="Sigma70_r4_2"/>
    <property type="match status" value="1"/>
</dbReference>
<organism evidence="9 10">
    <name type="scientific">Thermobispora bispora (strain ATCC 19993 / DSM 43833 / CBS 139.67 / JCM 10125 / KCTC 9307 / NBRC 14880 / R51)</name>
    <dbReference type="NCBI Taxonomy" id="469371"/>
    <lineage>
        <taxon>Bacteria</taxon>
        <taxon>Bacillati</taxon>
        <taxon>Actinomycetota</taxon>
        <taxon>Actinomycetes</taxon>
        <taxon>Streptosporangiales</taxon>
        <taxon>Streptosporangiaceae</taxon>
        <taxon>Thermobispora</taxon>
    </lineage>
</organism>
<dbReference type="InterPro" id="IPR039425">
    <property type="entry name" value="RNA_pol_sigma-70-like"/>
</dbReference>
<dbReference type="KEGG" id="tbi:Tbis_1569"/>
<dbReference type="CDD" id="cd06171">
    <property type="entry name" value="Sigma70_r4"/>
    <property type="match status" value="1"/>
</dbReference>
<dbReference type="InterPro" id="IPR007627">
    <property type="entry name" value="RNA_pol_sigma70_r2"/>
</dbReference>
<sequence>MKRKTPVIARPSPEERLHPPEPAVDVGPEPPLEPSPEPAPAPTAQAVEPEGGARPVDMSDRDAALADLFARHYTPTLRLAVLLGADDAEDVVAEAFWQLYRRWHRLRNVDAALAYLRGTVVNLIRMRLRHLQVARKHTQEMGHEVISAETEAILRDDQRELVAALKRLPARQREALVLRYWLGLREHEIAAAMGISCGAVKSHTARGMAALTRAMEGRS</sequence>
<name>D6YAR7_THEBD</name>
<feature type="compositionally biased region" description="Pro residues" evidence="6">
    <location>
        <begin position="28"/>
        <end position="41"/>
    </location>
</feature>
<dbReference type="NCBIfam" id="TIGR02937">
    <property type="entry name" value="sigma70-ECF"/>
    <property type="match status" value="1"/>
</dbReference>
<evidence type="ECO:0000313" key="9">
    <source>
        <dbReference type="EMBL" id="ADG88284.1"/>
    </source>
</evidence>
<dbReference type="Gene3D" id="1.10.1740.10">
    <property type="match status" value="1"/>
</dbReference>
<evidence type="ECO:0000259" key="8">
    <source>
        <dbReference type="Pfam" id="PF08281"/>
    </source>
</evidence>
<dbReference type="InterPro" id="IPR013325">
    <property type="entry name" value="RNA_pol_sigma_r2"/>
</dbReference>
<dbReference type="GO" id="GO:0016987">
    <property type="term" value="F:sigma factor activity"/>
    <property type="evidence" value="ECO:0007669"/>
    <property type="project" value="UniProtKB-KW"/>
</dbReference>
<gene>
    <name evidence="9" type="ordered locus">Tbis_1569</name>
</gene>
<keyword evidence="3" id="KW-0731">Sigma factor</keyword>
<dbReference type="EMBL" id="CP001874">
    <property type="protein sequence ID" value="ADG88284.1"/>
    <property type="molecule type" value="Genomic_DNA"/>
</dbReference>
<keyword evidence="2" id="KW-0805">Transcription regulation</keyword>
<evidence type="ECO:0000256" key="1">
    <source>
        <dbReference type="ARBA" id="ARBA00010641"/>
    </source>
</evidence>
<dbReference type="Proteomes" id="UP000006640">
    <property type="component" value="Chromosome"/>
</dbReference>
<dbReference type="OrthoDB" id="3294528at2"/>
<dbReference type="STRING" id="469371.Tbis_1569"/>
<dbReference type="Pfam" id="PF04542">
    <property type="entry name" value="Sigma70_r2"/>
    <property type="match status" value="1"/>
</dbReference>
<dbReference type="PANTHER" id="PTHR43133:SF50">
    <property type="entry name" value="ECF RNA POLYMERASE SIGMA FACTOR SIGM"/>
    <property type="match status" value="1"/>
</dbReference>
<dbReference type="HOGENOM" id="CLU_047691_15_3_11"/>
<dbReference type="eggNOG" id="COG1595">
    <property type="taxonomic scope" value="Bacteria"/>
</dbReference>
<dbReference type="SUPFAM" id="SSF88659">
    <property type="entry name" value="Sigma3 and sigma4 domains of RNA polymerase sigma factors"/>
    <property type="match status" value="1"/>
</dbReference>
<keyword evidence="4" id="KW-0238">DNA-binding</keyword>
<dbReference type="InterPro" id="IPR013249">
    <property type="entry name" value="RNA_pol_sigma70_r4_t2"/>
</dbReference>
<dbReference type="InterPro" id="IPR014284">
    <property type="entry name" value="RNA_pol_sigma-70_dom"/>
</dbReference>
<accession>D6YAR7</accession>
<keyword evidence="5" id="KW-0804">Transcription</keyword>
<dbReference type="Gene3D" id="1.10.10.10">
    <property type="entry name" value="Winged helix-like DNA-binding domain superfamily/Winged helix DNA-binding domain"/>
    <property type="match status" value="1"/>
</dbReference>
<evidence type="ECO:0000256" key="4">
    <source>
        <dbReference type="ARBA" id="ARBA00023125"/>
    </source>
</evidence>
<evidence type="ECO:0000256" key="6">
    <source>
        <dbReference type="SAM" id="MobiDB-lite"/>
    </source>
</evidence>
<dbReference type="GO" id="GO:0003677">
    <property type="term" value="F:DNA binding"/>
    <property type="evidence" value="ECO:0007669"/>
    <property type="project" value="UniProtKB-KW"/>
</dbReference>
<comment type="similarity">
    <text evidence="1">Belongs to the sigma-70 factor family. ECF subfamily.</text>
</comment>
<dbReference type="InterPro" id="IPR036388">
    <property type="entry name" value="WH-like_DNA-bd_sf"/>
</dbReference>
<evidence type="ECO:0000313" key="10">
    <source>
        <dbReference type="Proteomes" id="UP000006640"/>
    </source>
</evidence>